<reference evidence="2 3" key="1">
    <citation type="submission" date="2024-02" db="EMBL/GenBank/DDBJ databases">
        <title>A draft genome for the cacao thread blight pathogen Marasmius crinis-equi.</title>
        <authorList>
            <person name="Cohen S.P."/>
            <person name="Baruah I.K."/>
            <person name="Amoako-Attah I."/>
            <person name="Bukari Y."/>
            <person name="Meinhardt L.W."/>
            <person name="Bailey B.A."/>
        </authorList>
    </citation>
    <scope>NUCLEOTIDE SEQUENCE [LARGE SCALE GENOMIC DNA]</scope>
    <source>
        <strain evidence="2 3">GH-76</strain>
    </source>
</reference>
<evidence type="ECO:0000259" key="1">
    <source>
        <dbReference type="Pfam" id="PF18803"/>
    </source>
</evidence>
<dbReference type="Pfam" id="PF18758">
    <property type="entry name" value="KDZ"/>
    <property type="match status" value="1"/>
</dbReference>
<sequence length="489" mass="55305">MVKGKAPDKDSGFIRLRFDNPPHLLPSNASGASVILGELTQDHRRVVEKSVPIALPASPEQISWSNAWTETAYWELGSQDFMGQGLMDMDGEMLSGDEEGLGEQIPEIEIGLNVYDPLNELMLAAPTLLNEMSRCDGRGDSDGKCRTCRASGDAIFRCVSCSDDFLSCKECIVRRHHHRPLDRVEFWNGSFFERKQLKDLGLFFQLGHHASEPCGCFRRCRARFVVVDIDYIQEVDVRFCQCQRTQVVGEPYQQLLRKSLFPATVADPHTAFTFRALSYFHALTLTGKVTMYDFYRAVERRTDGSGLQGSRERYDDFVRVMRMWRYLKMLKRGGVAATPGVDLKDVKPGDLAIRCPACPRPEVNLPKDWIERIALDPSKAYLYFKFISVDACFRLKRRGASSEQKDPGLLTGSAYYVEQPEYQQLMAEMRKRPPQEEEGHCLGSGLKAIAEANTKFSKGYTQTGCILCLCTRHKMVEPNGAVDMNKGER</sequence>
<dbReference type="InterPro" id="IPR040521">
    <property type="entry name" value="KDZ"/>
</dbReference>
<dbReference type="PANTHER" id="PTHR33096:SF1">
    <property type="entry name" value="CXC1-LIKE CYSTEINE CLUSTER ASSOCIATED WITH KDZ TRANSPOSASES DOMAIN-CONTAINING PROTEIN"/>
    <property type="match status" value="1"/>
</dbReference>
<accession>A0ABR3EKC6</accession>
<name>A0ABR3EKC6_9AGAR</name>
<dbReference type="Pfam" id="PF18803">
    <property type="entry name" value="CxC2"/>
    <property type="match status" value="1"/>
</dbReference>
<proteinExistence type="predicted"/>
<dbReference type="InterPro" id="IPR041457">
    <property type="entry name" value="CxC2_KDZ-assoc"/>
</dbReference>
<dbReference type="Proteomes" id="UP001465976">
    <property type="component" value="Unassembled WGS sequence"/>
</dbReference>
<dbReference type="PANTHER" id="PTHR33096">
    <property type="entry name" value="CXC2 DOMAIN-CONTAINING PROTEIN"/>
    <property type="match status" value="1"/>
</dbReference>
<feature type="non-terminal residue" evidence="2">
    <location>
        <position position="489"/>
    </location>
</feature>
<keyword evidence="3" id="KW-1185">Reference proteome</keyword>
<evidence type="ECO:0000313" key="3">
    <source>
        <dbReference type="Proteomes" id="UP001465976"/>
    </source>
</evidence>
<dbReference type="EMBL" id="JBAHYK010003629">
    <property type="protein sequence ID" value="KAL0563349.1"/>
    <property type="molecule type" value="Genomic_DNA"/>
</dbReference>
<organism evidence="2 3">
    <name type="scientific">Marasmius crinis-equi</name>
    <dbReference type="NCBI Taxonomy" id="585013"/>
    <lineage>
        <taxon>Eukaryota</taxon>
        <taxon>Fungi</taxon>
        <taxon>Dikarya</taxon>
        <taxon>Basidiomycota</taxon>
        <taxon>Agaricomycotina</taxon>
        <taxon>Agaricomycetes</taxon>
        <taxon>Agaricomycetidae</taxon>
        <taxon>Agaricales</taxon>
        <taxon>Marasmiineae</taxon>
        <taxon>Marasmiaceae</taxon>
        <taxon>Marasmius</taxon>
    </lineage>
</organism>
<dbReference type="CDD" id="cd19757">
    <property type="entry name" value="Bbox1"/>
    <property type="match status" value="1"/>
</dbReference>
<evidence type="ECO:0000313" key="2">
    <source>
        <dbReference type="EMBL" id="KAL0563349.1"/>
    </source>
</evidence>
<comment type="caution">
    <text evidence="2">The sequence shown here is derived from an EMBL/GenBank/DDBJ whole genome shotgun (WGS) entry which is preliminary data.</text>
</comment>
<feature type="domain" description="CxC2-like cysteine cluster KDZ transposase-associated" evidence="1">
    <location>
        <begin position="197"/>
        <end position="305"/>
    </location>
</feature>
<gene>
    <name evidence="2" type="ORF">V5O48_018720</name>
</gene>
<protein>
    <recommendedName>
        <fullName evidence="1">CxC2-like cysteine cluster KDZ transposase-associated domain-containing protein</fullName>
    </recommendedName>
</protein>